<dbReference type="EMBL" id="CAAALY010008217">
    <property type="protein sequence ID" value="VEL10160.1"/>
    <property type="molecule type" value="Genomic_DNA"/>
</dbReference>
<comment type="caution">
    <text evidence="1">The sequence shown here is derived from an EMBL/GenBank/DDBJ whole genome shotgun (WGS) entry which is preliminary data.</text>
</comment>
<dbReference type="OrthoDB" id="546434at2759"/>
<gene>
    <name evidence="1" type="ORF">PXEA_LOCUS3600</name>
</gene>
<name>A0A448WEY7_9PLAT</name>
<reference evidence="1" key="1">
    <citation type="submission" date="2018-11" db="EMBL/GenBank/DDBJ databases">
        <authorList>
            <consortium name="Pathogen Informatics"/>
        </authorList>
    </citation>
    <scope>NUCLEOTIDE SEQUENCE</scope>
</reference>
<keyword evidence="2" id="KW-1185">Reference proteome</keyword>
<accession>A0A448WEY7</accession>
<organism evidence="1 2">
    <name type="scientific">Protopolystoma xenopodis</name>
    <dbReference type="NCBI Taxonomy" id="117903"/>
    <lineage>
        <taxon>Eukaryota</taxon>
        <taxon>Metazoa</taxon>
        <taxon>Spiralia</taxon>
        <taxon>Lophotrochozoa</taxon>
        <taxon>Platyhelminthes</taxon>
        <taxon>Monogenea</taxon>
        <taxon>Polyopisthocotylea</taxon>
        <taxon>Polystomatidea</taxon>
        <taxon>Polystomatidae</taxon>
        <taxon>Protopolystoma</taxon>
    </lineage>
</organism>
<dbReference type="AlphaFoldDB" id="A0A448WEY7"/>
<sequence>MDPGGIIHPSVGSSCVSNANGNGLNVVASSYPVASTLGLAGTNVVACSGAISTNIGGAGTAGGCSSAVGTSSRYRSVKMADRLAFLFTRWLLLFKKQRRVLPLVSTSASAIGLKLKKKIPLERFHLIDRGIEYTKSGAPIEEN</sequence>
<proteinExistence type="predicted"/>
<dbReference type="Proteomes" id="UP000784294">
    <property type="component" value="Unassembled WGS sequence"/>
</dbReference>
<evidence type="ECO:0000313" key="1">
    <source>
        <dbReference type="EMBL" id="VEL10160.1"/>
    </source>
</evidence>
<evidence type="ECO:0000313" key="2">
    <source>
        <dbReference type="Proteomes" id="UP000784294"/>
    </source>
</evidence>
<protein>
    <submittedName>
        <fullName evidence="1">Uncharacterized protein</fullName>
    </submittedName>
</protein>